<dbReference type="EMBL" id="JAACJN010000053">
    <property type="protein sequence ID" value="KAF5382323.1"/>
    <property type="molecule type" value="Genomic_DNA"/>
</dbReference>
<reference evidence="3 4" key="1">
    <citation type="journal article" date="2020" name="ISME J.">
        <title>Uncovering the hidden diversity of litter-decomposition mechanisms in mushroom-forming fungi.</title>
        <authorList>
            <person name="Floudas D."/>
            <person name="Bentzer J."/>
            <person name="Ahren D."/>
            <person name="Johansson T."/>
            <person name="Persson P."/>
            <person name="Tunlid A."/>
        </authorList>
    </citation>
    <scope>NUCLEOTIDE SEQUENCE [LARGE SCALE GENOMIC DNA]</scope>
    <source>
        <strain evidence="3 4">CBS 406.79</strain>
    </source>
</reference>
<feature type="transmembrane region" description="Helical" evidence="2">
    <location>
        <begin position="237"/>
        <end position="260"/>
    </location>
</feature>
<dbReference type="OrthoDB" id="2278929at2759"/>
<comment type="caution">
    <text evidence="3">The sequence shown here is derived from an EMBL/GenBank/DDBJ whole genome shotgun (WGS) entry which is preliminary data.</text>
</comment>
<dbReference type="AlphaFoldDB" id="A0A8H5HFJ0"/>
<feature type="region of interest" description="Disordered" evidence="1">
    <location>
        <begin position="1"/>
        <end position="25"/>
    </location>
</feature>
<proteinExistence type="predicted"/>
<keyword evidence="2" id="KW-0812">Transmembrane</keyword>
<evidence type="ECO:0000313" key="4">
    <source>
        <dbReference type="Proteomes" id="UP000518752"/>
    </source>
</evidence>
<keyword evidence="2" id="KW-0472">Membrane</keyword>
<feature type="region of interest" description="Disordered" evidence="1">
    <location>
        <begin position="272"/>
        <end position="339"/>
    </location>
</feature>
<keyword evidence="2" id="KW-1133">Transmembrane helix</keyword>
<accession>A0A8H5HFJ0</accession>
<feature type="compositionally biased region" description="Low complexity" evidence="1">
    <location>
        <begin position="312"/>
        <end position="331"/>
    </location>
</feature>
<evidence type="ECO:0000313" key="3">
    <source>
        <dbReference type="EMBL" id="KAF5382323.1"/>
    </source>
</evidence>
<gene>
    <name evidence="3" type="ORF">D9757_008480</name>
</gene>
<feature type="region of interest" description="Disordered" evidence="1">
    <location>
        <begin position="363"/>
        <end position="419"/>
    </location>
</feature>
<feature type="compositionally biased region" description="Acidic residues" evidence="1">
    <location>
        <begin position="408"/>
        <end position="419"/>
    </location>
</feature>
<protein>
    <submittedName>
        <fullName evidence="3">Uncharacterized protein</fullName>
    </submittedName>
</protein>
<keyword evidence="4" id="KW-1185">Reference proteome</keyword>
<sequence length="419" mass="43274">MAPANPTPGSPKKVAKKKENRVETVHGEPTNAQTQCDIFSGNNVESCYPQDGSVFVQEEFVTFVWNSHLPSYAQTNKVNLYLFHGDSNQQILSQLNVDNPSDQAGQHSFQVNDSWWGSNGPDYSGSNTTYPFYFGITPNTTTFGANAQTQTHFNVIQTTFPNSVLSSLSSASSASSLSSLSASRASASAASASSVSSASAAAASSSAATSASASSSTSGGASGSLHPDNNTSGFPHWAIAVIVVLGFLAIASSCLLAFFIMRRLRRRRELESNRNSMGSASPMMAHVQSPGSPLLPSGTGGGGSVGHGTAGAAGAASVVSPDGASSISHGGSAHGGEGGPFSGADAAIIANAFRTMLRKPDFADAPVEEGESPDSQERGRVEMSRELAEEGRDIRSVSSSRGVRVETLSDEDADTIPGH</sequence>
<feature type="compositionally biased region" description="Basic and acidic residues" evidence="1">
    <location>
        <begin position="375"/>
        <end position="395"/>
    </location>
</feature>
<dbReference type="Proteomes" id="UP000518752">
    <property type="component" value="Unassembled WGS sequence"/>
</dbReference>
<evidence type="ECO:0000256" key="1">
    <source>
        <dbReference type="SAM" id="MobiDB-lite"/>
    </source>
</evidence>
<organism evidence="3 4">
    <name type="scientific">Collybiopsis confluens</name>
    <dbReference type="NCBI Taxonomy" id="2823264"/>
    <lineage>
        <taxon>Eukaryota</taxon>
        <taxon>Fungi</taxon>
        <taxon>Dikarya</taxon>
        <taxon>Basidiomycota</taxon>
        <taxon>Agaricomycotina</taxon>
        <taxon>Agaricomycetes</taxon>
        <taxon>Agaricomycetidae</taxon>
        <taxon>Agaricales</taxon>
        <taxon>Marasmiineae</taxon>
        <taxon>Omphalotaceae</taxon>
        <taxon>Collybiopsis</taxon>
    </lineage>
</organism>
<evidence type="ECO:0000256" key="2">
    <source>
        <dbReference type="SAM" id="Phobius"/>
    </source>
</evidence>
<name>A0A8H5HFJ0_9AGAR</name>
<feature type="compositionally biased region" description="Gly residues" evidence="1">
    <location>
        <begin position="298"/>
        <end position="311"/>
    </location>
</feature>